<evidence type="ECO:0000256" key="7">
    <source>
        <dbReference type="SAM" id="Phobius"/>
    </source>
</evidence>
<dbReference type="SUPFAM" id="SSF54631">
    <property type="entry name" value="CBS-domain pair"/>
    <property type="match status" value="1"/>
</dbReference>
<evidence type="ECO:0000256" key="3">
    <source>
        <dbReference type="ARBA" id="ARBA00022692"/>
    </source>
</evidence>
<dbReference type="GO" id="GO:0022857">
    <property type="term" value="F:transmembrane transporter activity"/>
    <property type="evidence" value="ECO:0007669"/>
    <property type="project" value="InterPro"/>
</dbReference>
<comment type="subcellular location">
    <subcellularLocation>
        <location evidence="1">Cell membrane</location>
        <topology evidence="1">Multi-pass membrane protein</topology>
    </subcellularLocation>
</comment>
<evidence type="ECO:0000259" key="8">
    <source>
        <dbReference type="PROSITE" id="PS50850"/>
    </source>
</evidence>
<feature type="transmembrane region" description="Helical" evidence="7">
    <location>
        <begin position="291"/>
        <end position="312"/>
    </location>
</feature>
<evidence type="ECO:0000256" key="6">
    <source>
        <dbReference type="PROSITE-ProRule" id="PRU00703"/>
    </source>
</evidence>
<evidence type="ECO:0000313" key="11">
    <source>
        <dbReference type="Proteomes" id="UP001168575"/>
    </source>
</evidence>
<sequence>MNKKTPIVLLVVLYSSAFIAGFNENLVNMALVSIMNEFAIDAIAAQWLVTGYMIVATVAVMCMAFLYRRFQLRQLFFAAAGFSFVGTVMGLFSPTFEFLMVARLVQAVGSGIFIPLMMNTILVVTPKNKLGQFLSIGGCMITFGPAFAPVVCGGVVSALGWRYIFALPAIVLLVISIVAFFAVKNLETSDAKLDFLSVIIATLMLFTLSFGLAEVMVDWKIGVPSLIAFVVVTAWFVIRQFRLENPLINLEPMKSILFWPSILMTSVAMIGTFSCSVLLPQYFEAACGMEAFLAGLLLLVPVLCNCGATLVAGRIMDKHGEWPLLPAGYAVIVAGFILLAIFSSSLSLVLVFIAAIAVFAGTGLIFSPSQTSGLKTLTPEQNPHGVALTTTFVQIAACIGPSLYTGLMTFGQNNSAYVSTNSQLALAEGFGIAMTVAAAIAFIGFADAFIYSLAAKKRYAQPRKAAATEAEEVPVLSKLIETVPWVVNEKASVREAMQLMVEKEIGGLPIVNGKDEVTGFVSDGDIMRYIAEQQGSTFTGPYALLQMANNQTLDQKIKELLGLEVSVIATEKVVTLDEGATLEEACNLLSDSRLKKVPVLSGAKIVGTLNRSAILRYIMEKSLLAEAVK</sequence>
<dbReference type="Gene3D" id="1.20.1250.20">
    <property type="entry name" value="MFS general substrate transporter like domains"/>
    <property type="match status" value="2"/>
</dbReference>
<name>A0AA43RHD1_9ACTN</name>
<dbReference type="InterPro" id="IPR036259">
    <property type="entry name" value="MFS_trans_sf"/>
</dbReference>
<dbReference type="AlphaFoldDB" id="A0AA43RHD1"/>
<keyword evidence="5 7" id="KW-0472">Membrane</keyword>
<dbReference type="PRINTS" id="PR01036">
    <property type="entry name" value="TCRTETB"/>
</dbReference>
<evidence type="ECO:0000313" key="10">
    <source>
        <dbReference type="EMBL" id="MDO4841852.1"/>
    </source>
</evidence>
<accession>A0AA43RHD1</accession>
<feature type="transmembrane region" description="Helical" evidence="7">
    <location>
        <begin position="348"/>
        <end position="366"/>
    </location>
</feature>
<protein>
    <submittedName>
        <fullName evidence="10">MFS transporter</fullName>
    </submittedName>
</protein>
<feature type="transmembrane region" description="Helical" evidence="7">
    <location>
        <begin position="7"/>
        <end position="23"/>
    </location>
</feature>
<evidence type="ECO:0000259" key="9">
    <source>
        <dbReference type="PROSITE" id="PS51371"/>
    </source>
</evidence>
<dbReference type="InterPro" id="IPR000644">
    <property type="entry name" value="CBS_dom"/>
</dbReference>
<dbReference type="InterPro" id="IPR046342">
    <property type="entry name" value="CBS_dom_sf"/>
</dbReference>
<keyword evidence="4 7" id="KW-1133">Transmembrane helix</keyword>
<feature type="domain" description="CBS" evidence="9">
    <location>
        <begin position="569"/>
        <end position="626"/>
    </location>
</feature>
<feature type="transmembrane region" description="Helical" evidence="7">
    <location>
        <begin position="74"/>
        <end position="92"/>
    </location>
</feature>
<gene>
    <name evidence="10" type="ORF">Q3982_04160</name>
</gene>
<dbReference type="Pfam" id="PF00571">
    <property type="entry name" value="CBS"/>
    <property type="match status" value="2"/>
</dbReference>
<dbReference type="GO" id="GO:0005886">
    <property type="term" value="C:plasma membrane"/>
    <property type="evidence" value="ECO:0007669"/>
    <property type="project" value="UniProtKB-SubCell"/>
</dbReference>
<feature type="transmembrane region" description="Helical" evidence="7">
    <location>
        <begin position="219"/>
        <end position="238"/>
    </location>
</feature>
<evidence type="ECO:0000256" key="5">
    <source>
        <dbReference type="ARBA" id="ARBA00023136"/>
    </source>
</evidence>
<feature type="domain" description="CBS" evidence="9">
    <location>
        <begin position="480"/>
        <end position="536"/>
    </location>
</feature>
<dbReference type="SMART" id="SM00116">
    <property type="entry name" value="CBS"/>
    <property type="match status" value="2"/>
</dbReference>
<dbReference type="Pfam" id="PF07690">
    <property type="entry name" value="MFS_1"/>
    <property type="match status" value="1"/>
</dbReference>
<feature type="transmembrane region" description="Helical" evidence="7">
    <location>
        <begin position="258"/>
        <end position="279"/>
    </location>
</feature>
<evidence type="ECO:0000256" key="2">
    <source>
        <dbReference type="ARBA" id="ARBA00022448"/>
    </source>
</evidence>
<reference evidence="10" key="1">
    <citation type="submission" date="2023-07" db="EMBL/GenBank/DDBJ databases">
        <title>Between Cages and Wild: Unraveling the Impact of Captivity on Animal Microbiomes and Antimicrobial Resistance.</title>
        <authorList>
            <person name="Schmartz G.P."/>
            <person name="Rehner J."/>
            <person name="Schuff M.J."/>
            <person name="Becker S.L."/>
            <person name="Kravczyk M."/>
            <person name="Gurevich A."/>
            <person name="Francke R."/>
            <person name="Mueller R."/>
            <person name="Keller V."/>
            <person name="Keller A."/>
        </authorList>
    </citation>
    <scope>NUCLEOTIDE SEQUENCE</scope>
    <source>
        <strain evidence="10">S12M_St_49</strain>
    </source>
</reference>
<keyword evidence="11" id="KW-1185">Reference proteome</keyword>
<dbReference type="InterPro" id="IPR020846">
    <property type="entry name" value="MFS_dom"/>
</dbReference>
<dbReference type="PANTHER" id="PTHR42718:SF9">
    <property type="entry name" value="MAJOR FACILITATOR SUPERFAMILY MULTIDRUG TRANSPORTER MFSC"/>
    <property type="match status" value="1"/>
</dbReference>
<feature type="domain" description="Major facilitator superfamily (MFS) profile" evidence="8">
    <location>
        <begin position="9"/>
        <end position="456"/>
    </location>
</feature>
<feature type="transmembrane region" description="Helical" evidence="7">
    <location>
        <begin position="324"/>
        <end position="342"/>
    </location>
</feature>
<evidence type="ECO:0000256" key="1">
    <source>
        <dbReference type="ARBA" id="ARBA00004651"/>
    </source>
</evidence>
<keyword evidence="3 7" id="KW-0812">Transmembrane</keyword>
<organism evidence="10 11">
    <name type="scientific">Phoenicibacter congonensis</name>
    <dbReference type="NCBI Taxonomy" id="1944646"/>
    <lineage>
        <taxon>Bacteria</taxon>
        <taxon>Bacillati</taxon>
        <taxon>Actinomycetota</taxon>
        <taxon>Coriobacteriia</taxon>
        <taxon>Eggerthellales</taxon>
        <taxon>Eggerthellaceae</taxon>
        <taxon>Phoenicibacter</taxon>
    </lineage>
</organism>
<proteinExistence type="predicted"/>
<keyword evidence="6" id="KW-0129">CBS domain</keyword>
<dbReference type="PANTHER" id="PTHR42718">
    <property type="entry name" value="MAJOR FACILITATOR SUPERFAMILY MULTIDRUG TRANSPORTER MFSC"/>
    <property type="match status" value="1"/>
</dbReference>
<dbReference type="Proteomes" id="UP001168575">
    <property type="component" value="Unassembled WGS sequence"/>
</dbReference>
<feature type="transmembrane region" description="Helical" evidence="7">
    <location>
        <begin position="163"/>
        <end position="183"/>
    </location>
</feature>
<evidence type="ECO:0000256" key="4">
    <source>
        <dbReference type="ARBA" id="ARBA00022989"/>
    </source>
</evidence>
<dbReference type="PROSITE" id="PS50850">
    <property type="entry name" value="MFS"/>
    <property type="match status" value="1"/>
</dbReference>
<keyword evidence="2" id="KW-0813">Transport</keyword>
<dbReference type="EMBL" id="JAUMVS010000055">
    <property type="protein sequence ID" value="MDO4841852.1"/>
    <property type="molecule type" value="Genomic_DNA"/>
</dbReference>
<dbReference type="InterPro" id="IPR011701">
    <property type="entry name" value="MFS"/>
</dbReference>
<dbReference type="Gene3D" id="3.10.580.10">
    <property type="entry name" value="CBS-domain"/>
    <property type="match status" value="1"/>
</dbReference>
<feature type="transmembrane region" description="Helical" evidence="7">
    <location>
        <begin position="386"/>
        <end position="410"/>
    </location>
</feature>
<dbReference type="SUPFAM" id="SSF103473">
    <property type="entry name" value="MFS general substrate transporter"/>
    <property type="match status" value="1"/>
</dbReference>
<dbReference type="PROSITE" id="PS51371">
    <property type="entry name" value="CBS"/>
    <property type="match status" value="2"/>
</dbReference>
<feature type="transmembrane region" description="Helical" evidence="7">
    <location>
        <begin position="195"/>
        <end position="213"/>
    </location>
</feature>
<feature type="transmembrane region" description="Helical" evidence="7">
    <location>
        <begin position="430"/>
        <end position="454"/>
    </location>
</feature>
<feature type="transmembrane region" description="Helical" evidence="7">
    <location>
        <begin position="104"/>
        <end position="124"/>
    </location>
</feature>
<feature type="transmembrane region" description="Helical" evidence="7">
    <location>
        <begin position="43"/>
        <end position="67"/>
    </location>
</feature>
<comment type="caution">
    <text evidence="10">The sequence shown here is derived from an EMBL/GenBank/DDBJ whole genome shotgun (WGS) entry which is preliminary data.</text>
</comment>
<feature type="transmembrane region" description="Helical" evidence="7">
    <location>
        <begin position="136"/>
        <end position="157"/>
    </location>
</feature>